<dbReference type="InterPro" id="IPR003722">
    <property type="entry name" value="Cbl_synth_CobH/CbiC"/>
</dbReference>
<dbReference type="InterPro" id="IPR036588">
    <property type="entry name" value="CobH/CbiC_sf"/>
</dbReference>
<accession>A0A2W4UUT4</accession>
<evidence type="ECO:0000259" key="5">
    <source>
        <dbReference type="Pfam" id="PF02570"/>
    </source>
</evidence>
<evidence type="ECO:0000256" key="2">
    <source>
        <dbReference type="ARBA" id="ARBA00009774"/>
    </source>
</evidence>
<comment type="pathway">
    <text evidence="1">Cofactor biosynthesis; adenosylcobalamin biosynthesis.</text>
</comment>
<keyword evidence="4" id="KW-0413">Isomerase</keyword>
<comment type="caution">
    <text evidence="6">The sequence shown here is derived from an EMBL/GenBank/DDBJ whole genome shotgun (WGS) entry which is preliminary data.</text>
</comment>
<gene>
    <name evidence="6" type="ORF">DCF25_01215</name>
</gene>
<dbReference type="EMBL" id="QBMC01000004">
    <property type="protein sequence ID" value="PZO23070.1"/>
    <property type="molecule type" value="Genomic_DNA"/>
</dbReference>
<dbReference type="Pfam" id="PF02570">
    <property type="entry name" value="CbiC"/>
    <property type="match status" value="1"/>
</dbReference>
<evidence type="ECO:0000313" key="7">
    <source>
        <dbReference type="Proteomes" id="UP000249354"/>
    </source>
</evidence>
<feature type="domain" description="Cobalamin biosynthesis precorrin-8X methylmutase CobH/CbiC" evidence="5">
    <location>
        <begin position="9"/>
        <end position="196"/>
    </location>
</feature>
<reference evidence="6 7" key="2">
    <citation type="submission" date="2018-06" db="EMBL/GenBank/DDBJ databases">
        <title>Metagenomic assembly of (sub)arctic Cyanobacteria and their associated microbiome from non-axenic cultures.</title>
        <authorList>
            <person name="Baurain D."/>
        </authorList>
    </citation>
    <scope>NUCLEOTIDE SEQUENCE [LARGE SCALE GENOMIC DNA]</scope>
    <source>
        <strain evidence="6">ULC129bin1</strain>
    </source>
</reference>
<evidence type="ECO:0000256" key="1">
    <source>
        <dbReference type="ARBA" id="ARBA00004953"/>
    </source>
</evidence>
<dbReference type="SUPFAM" id="SSF63965">
    <property type="entry name" value="Precorrin-8X methylmutase CbiC/CobH"/>
    <property type="match status" value="1"/>
</dbReference>
<sequence>MPAYQEHKITEASFAQIDREIGPHSFTPAEYAVVRRIIHTTADFEFTQLVKFSHDPFTAAYTAFTTAPILVTDVSMVAAGIATVGQKTWKPQINIAVKQPGCPPEQTRSAYGMRLCAMASPQAVFIVGNAPTALLALCEGIRQKKWKPALVVGVPVGFINVVESKAALAQLSVPHILVEGRKGGSAVAAAIANALMIGAWRQSSPKNNGRSDD</sequence>
<protein>
    <submittedName>
        <fullName evidence="6">Cobalt-precorrin-8X methylmutase</fullName>
    </submittedName>
</protein>
<dbReference type="PANTHER" id="PTHR43588">
    <property type="entry name" value="COBALT-PRECORRIN-8 METHYLMUTASE"/>
    <property type="match status" value="1"/>
</dbReference>
<reference evidence="7" key="1">
    <citation type="submission" date="2018-04" db="EMBL/GenBank/DDBJ databases">
        <authorList>
            <person name="Cornet L."/>
        </authorList>
    </citation>
    <scope>NUCLEOTIDE SEQUENCE [LARGE SCALE GENOMIC DNA]</scope>
</reference>
<dbReference type="Gene3D" id="3.40.50.10230">
    <property type="entry name" value="Cobalamin biosynthesis CobH/CbiC, precorrin-8X methylmutase"/>
    <property type="match status" value="1"/>
</dbReference>
<proteinExistence type="inferred from homology"/>
<dbReference type="Proteomes" id="UP000249354">
    <property type="component" value="Unassembled WGS sequence"/>
</dbReference>
<dbReference type="GO" id="GO:0016993">
    <property type="term" value="F:precorrin-8X methylmutase activity"/>
    <property type="evidence" value="ECO:0007669"/>
    <property type="project" value="InterPro"/>
</dbReference>
<evidence type="ECO:0000256" key="4">
    <source>
        <dbReference type="ARBA" id="ARBA00023235"/>
    </source>
</evidence>
<dbReference type="UniPathway" id="UPA00148"/>
<comment type="similarity">
    <text evidence="2">Belongs to the CobH/CbiC family.</text>
</comment>
<evidence type="ECO:0000256" key="3">
    <source>
        <dbReference type="ARBA" id="ARBA00022573"/>
    </source>
</evidence>
<dbReference type="AlphaFoldDB" id="A0A2W4UUT4"/>
<organism evidence="6 7">
    <name type="scientific">Leptolyngbya foveolarum</name>
    <dbReference type="NCBI Taxonomy" id="47253"/>
    <lineage>
        <taxon>Bacteria</taxon>
        <taxon>Bacillati</taxon>
        <taxon>Cyanobacteriota</taxon>
        <taxon>Cyanophyceae</taxon>
        <taxon>Leptolyngbyales</taxon>
        <taxon>Leptolyngbyaceae</taxon>
        <taxon>Leptolyngbya group</taxon>
        <taxon>Leptolyngbya</taxon>
    </lineage>
</organism>
<dbReference type="GO" id="GO:0009236">
    <property type="term" value="P:cobalamin biosynthetic process"/>
    <property type="evidence" value="ECO:0007669"/>
    <property type="project" value="UniProtKB-UniPathway"/>
</dbReference>
<keyword evidence="3" id="KW-0169">Cobalamin biosynthesis</keyword>
<evidence type="ECO:0000313" key="6">
    <source>
        <dbReference type="EMBL" id="PZO23070.1"/>
    </source>
</evidence>
<name>A0A2W4UUT4_9CYAN</name>
<dbReference type="PANTHER" id="PTHR43588:SF1">
    <property type="entry name" value="COBALT-PRECORRIN-8 METHYLMUTASE"/>
    <property type="match status" value="1"/>
</dbReference>